<proteinExistence type="predicted"/>
<gene>
    <name evidence="2" type="ORF">NHX12_032130</name>
</gene>
<feature type="compositionally biased region" description="Gly residues" evidence="1">
    <location>
        <begin position="52"/>
        <end position="68"/>
    </location>
</feature>
<evidence type="ECO:0000256" key="1">
    <source>
        <dbReference type="SAM" id="MobiDB-lite"/>
    </source>
</evidence>
<reference evidence="2" key="1">
    <citation type="submission" date="2022-07" db="EMBL/GenBank/DDBJ databases">
        <title>Chromosome-level genome of Muraenolepis orangiensis.</title>
        <authorList>
            <person name="Kim J."/>
        </authorList>
    </citation>
    <scope>NUCLEOTIDE SEQUENCE</scope>
    <source>
        <strain evidence="2">KU_S4_2022</strain>
        <tissue evidence="2">Muscle</tissue>
    </source>
</reference>
<dbReference type="EMBL" id="JANIIK010000047">
    <property type="protein sequence ID" value="KAJ3601157.1"/>
    <property type="molecule type" value="Genomic_DNA"/>
</dbReference>
<keyword evidence="3" id="KW-1185">Reference proteome</keyword>
<comment type="caution">
    <text evidence="2">The sequence shown here is derived from an EMBL/GenBank/DDBJ whole genome shotgun (WGS) entry which is preliminary data.</text>
</comment>
<dbReference type="Proteomes" id="UP001148018">
    <property type="component" value="Unassembled WGS sequence"/>
</dbReference>
<organism evidence="2 3">
    <name type="scientific">Muraenolepis orangiensis</name>
    <name type="common">Patagonian moray cod</name>
    <dbReference type="NCBI Taxonomy" id="630683"/>
    <lineage>
        <taxon>Eukaryota</taxon>
        <taxon>Metazoa</taxon>
        <taxon>Chordata</taxon>
        <taxon>Craniata</taxon>
        <taxon>Vertebrata</taxon>
        <taxon>Euteleostomi</taxon>
        <taxon>Actinopterygii</taxon>
        <taxon>Neopterygii</taxon>
        <taxon>Teleostei</taxon>
        <taxon>Neoteleostei</taxon>
        <taxon>Acanthomorphata</taxon>
        <taxon>Zeiogadaria</taxon>
        <taxon>Gadariae</taxon>
        <taxon>Gadiformes</taxon>
        <taxon>Muraenolepidoidei</taxon>
        <taxon>Muraenolepididae</taxon>
        <taxon>Muraenolepis</taxon>
    </lineage>
</organism>
<feature type="region of interest" description="Disordered" evidence="1">
    <location>
        <begin position="52"/>
        <end position="73"/>
    </location>
</feature>
<accession>A0A9Q0EAX9</accession>
<name>A0A9Q0EAX9_9TELE</name>
<sequence>MDRDSANGAQNTQLGRRPKNKERLKEPKRERPGDPAKCLWSARGVEPWLVGGGGGGEGYGGEGGGGRGYGKRSGRTWLPSSRRYWAQLMLKASAVVASYGGCHRVDQLKDSAQLEDSRILQLNRIS</sequence>
<evidence type="ECO:0000313" key="3">
    <source>
        <dbReference type="Proteomes" id="UP001148018"/>
    </source>
</evidence>
<evidence type="ECO:0000313" key="2">
    <source>
        <dbReference type="EMBL" id="KAJ3601157.1"/>
    </source>
</evidence>
<feature type="compositionally biased region" description="Basic and acidic residues" evidence="1">
    <location>
        <begin position="21"/>
        <end position="34"/>
    </location>
</feature>
<dbReference type="AlphaFoldDB" id="A0A9Q0EAX9"/>
<protein>
    <submittedName>
        <fullName evidence="2">Uncharacterized protein</fullName>
    </submittedName>
</protein>
<feature type="region of interest" description="Disordered" evidence="1">
    <location>
        <begin position="1"/>
        <end position="37"/>
    </location>
</feature>